<dbReference type="STRING" id="683124.SAMN05444337_1836"/>
<keyword evidence="5" id="KW-1185">Reference proteome</keyword>
<evidence type="ECO:0000259" key="3">
    <source>
        <dbReference type="Pfam" id="PF13649"/>
    </source>
</evidence>
<sequence length="210" mass="24038">MDQYEETFKTWNKVASLYEEKFMSLNLYDETYDFICKSVAKNQAKILDIGCGPGNVSKYLLSQRADFNILGIDIAPNMIELAKKNNPTADFLVMDSRNINEIQAKFDAIVCGFCLPYLSDLDCKKFLADCYHLLHENGLIYLSFVEAESYKSEFKTSSTGDRVFFYFHNLNDLKNQLTATGFGNQIVFNVDFKRSESEVEMHTILIAGKK</sequence>
<dbReference type="Pfam" id="PF13649">
    <property type="entry name" value="Methyltransf_25"/>
    <property type="match status" value="1"/>
</dbReference>
<keyword evidence="1 4" id="KW-0489">Methyltransferase</keyword>
<dbReference type="OrthoDB" id="9789123at2"/>
<name>A0A1M6IPZ1_9FLAO</name>
<dbReference type="RefSeq" id="WP_072784266.1">
    <property type="nucleotide sequence ID" value="NZ_CP045292.1"/>
</dbReference>
<dbReference type="InterPro" id="IPR041698">
    <property type="entry name" value="Methyltransf_25"/>
</dbReference>
<organism evidence="4 5">
    <name type="scientific">Flavobacterium haoranii</name>
    <dbReference type="NCBI Taxonomy" id="683124"/>
    <lineage>
        <taxon>Bacteria</taxon>
        <taxon>Pseudomonadati</taxon>
        <taxon>Bacteroidota</taxon>
        <taxon>Flavobacteriia</taxon>
        <taxon>Flavobacteriales</taxon>
        <taxon>Flavobacteriaceae</taxon>
        <taxon>Flavobacterium</taxon>
    </lineage>
</organism>
<evidence type="ECO:0000313" key="4">
    <source>
        <dbReference type="EMBL" id="SHJ36530.1"/>
    </source>
</evidence>
<gene>
    <name evidence="4" type="ORF">SAMN05444337_1836</name>
</gene>
<dbReference type="PANTHER" id="PTHR43861:SF1">
    <property type="entry name" value="TRANS-ACONITATE 2-METHYLTRANSFERASE"/>
    <property type="match status" value="1"/>
</dbReference>
<accession>A0A1M6IPZ1</accession>
<dbReference type="CDD" id="cd02440">
    <property type="entry name" value="AdoMet_MTases"/>
    <property type="match status" value="1"/>
</dbReference>
<dbReference type="AlphaFoldDB" id="A0A1M6IPZ1"/>
<dbReference type="GO" id="GO:0008168">
    <property type="term" value="F:methyltransferase activity"/>
    <property type="evidence" value="ECO:0007669"/>
    <property type="project" value="UniProtKB-KW"/>
</dbReference>
<keyword evidence="2 4" id="KW-0808">Transferase</keyword>
<reference evidence="4 5" key="1">
    <citation type="submission" date="2016-11" db="EMBL/GenBank/DDBJ databases">
        <authorList>
            <person name="Jaros S."/>
            <person name="Januszkiewicz K."/>
            <person name="Wedrychowicz H."/>
        </authorList>
    </citation>
    <scope>NUCLEOTIDE SEQUENCE [LARGE SCALE GENOMIC DNA]</scope>
    <source>
        <strain evidence="4 5">DSM 22807</strain>
    </source>
</reference>
<evidence type="ECO:0000256" key="2">
    <source>
        <dbReference type="ARBA" id="ARBA00022679"/>
    </source>
</evidence>
<evidence type="ECO:0000313" key="5">
    <source>
        <dbReference type="Proteomes" id="UP000184232"/>
    </source>
</evidence>
<dbReference type="PANTHER" id="PTHR43861">
    <property type="entry name" value="TRANS-ACONITATE 2-METHYLTRANSFERASE-RELATED"/>
    <property type="match status" value="1"/>
</dbReference>
<feature type="domain" description="Methyltransferase" evidence="3">
    <location>
        <begin position="46"/>
        <end position="138"/>
    </location>
</feature>
<dbReference type="Proteomes" id="UP000184232">
    <property type="component" value="Unassembled WGS sequence"/>
</dbReference>
<dbReference type="EMBL" id="FQZH01000003">
    <property type="protein sequence ID" value="SHJ36530.1"/>
    <property type="molecule type" value="Genomic_DNA"/>
</dbReference>
<dbReference type="InterPro" id="IPR029063">
    <property type="entry name" value="SAM-dependent_MTases_sf"/>
</dbReference>
<dbReference type="GO" id="GO:0032259">
    <property type="term" value="P:methylation"/>
    <property type="evidence" value="ECO:0007669"/>
    <property type="project" value="UniProtKB-KW"/>
</dbReference>
<protein>
    <submittedName>
        <fullName evidence="4">Methyltransferase domain-containing protein</fullName>
    </submittedName>
</protein>
<proteinExistence type="predicted"/>
<evidence type="ECO:0000256" key="1">
    <source>
        <dbReference type="ARBA" id="ARBA00022603"/>
    </source>
</evidence>
<dbReference type="Gene3D" id="3.40.50.150">
    <property type="entry name" value="Vaccinia Virus protein VP39"/>
    <property type="match status" value="1"/>
</dbReference>
<dbReference type="SUPFAM" id="SSF53335">
    <property type="entry name" value="S-adenosyl-L-methionine-dependent methyltransferases"/>
    <property type="match status" value="1"/>
</dbReference>